<dbReference type="InterPro" id="IPR039323">
    <property type="entry name" value="ANKRD_45/46/60"/>
</dbReference>
<dbReference type="PANTHER" id="PTHR22677">
    <property type="entry name" value="ANKYRIN REPEAT DOMAIN-CONTAINING PROTEIN 60"/>
    <property type="match status" value="1"/>
</dbReference>
<protein>
    <submittedName>
        <fullName evidence="2">Uncharacterized protein</fullName>
    </submittedName>
</protein>
<dbReference type="InterPro" id="IPR037238">
    <property type="entry name" value="YbiA-like_sf"/>
</dbReference>
<dbReference type="PANTHER" id="PTHR22677:SF4">
    <property type="entry name" value="USHER SYNDROME TYPE-1G PROTEIN-LIKE PROTEIN"/>
    <property type="match status" value="1"/>
</dbReference>
<dbReference type="PROSITE" id="PS50088">
    <property type="entry name" value="ANK_REPEAT"/>
    <property type="match status" value="1"/>
</dbReference>
<dbReference type="Proteomes" id="UP001620645">
    <property type="component" value="Unassembled WGS sequence"/>
</dbReference>
<dbReference type="InterPro" id="IPR002110">
    <property type="entry name" value="Ankyrin_rpt"/>
</dbReference>
<accession>A0ABD2K189</accession>
<feature type="repeat" description="ANK" evidence="1">
    <location>
        <begin position="189"/>
        <end position="222"/>
    </location>
</feature>
<evidence type="ECO:0000313" key="3">
    <source>
        <dbReference type="Proteomes" id="UP001620645"/>
    </source>
</evidence>
<dbReference type="CDD" id="cd15457">
    <property type="entry name" value="NADAR"/>
    <property type="match status" value="1"/>
</dbReference>
<dbReference type="EMBL" id="JBICCN010000060">
    <property type="protein sequence ID" value="KAL3096666.1"/>
    <property type="molecule type" value="Genomic_DNA"/>
</dbReference>
<organism evidence="2 3">
    <name type="scientific">Heterodera schachtii</name>
    <name type="common">Sugarbeet cyst nematode worm</name>
    <name type="synonym">Tylenchus schachtii</name>
    <dbReference type="NCBI Taxonomy" id="97005"/>
    <lineage>
        <taxon>Eukaryota</taxon>
        <taxon>Metazoa</taxon>
        <taxon>Ecdysozoa</taxon>
        <taxon>Nematoda</taxon>
        <taxon>Chromadorea</taxon>
        <taxon>Rhabditida</taxon>
        <taxon>Tylenchina</taxon>
        <taxon>Tylenchomorpha</taxon>
        <taxon>Tylenchoidea</taxon>
        <taxon>Heteroderidae</taxon>
        <taxon>Heteroderinae</taxon>
        <taxon>Heterodera</taxon>
    </lineage>
</organism>
<dbReference type="PROSITE" id="PS50297">
    <property type="entry name" value="ANK_REP_REGION"/>
    <property type="match status" value="1"/>
</dbReference>
<dbReference type="Pfam" id="PF12796">
    <property type="entry name" value="Ank_2"/>
    <property type="match status" value="1"/>
</dbReference>
<dbReference type="SMART" id="SM00248">
    <property type="entry name" value="ANK"/>
    <property type="match status" value="2"/>
</dbReference>
<keyword evidence="3" id="KW-1185">Reference proteome</keyword>
<sequence>MVQLVALLFIFCRLFPLYAVLNLFLWLPLRVAYAMYCFMTLSIRFVNGLREQEQEDQTLPNRPVFLLLQFQHYQNLPLVSLRFASFIQRVLNVRTKDLGPFEIRLQNRGPRAIIVSEQNSGKEMRLPDELVPTYVRGFHAITIRYINDQVMHFLLFNIRRLSNCAYLLLIMCKALVKHGADVDLGAPQFGMSPLMAACECNARLDTVDLLIKNGANVNHRDPNGDTALIFASKLGLKDIVKRLVKAAVAQADQAKEMGDYQNSSVIVTSKYFTDAVNSEHLRSIIYGKLERFRDDWFESSVAEIQQLSHDQVVLHFQPGFNSRPLRNHFNNGKSKCGLKMTRNKGPSLEFVPPQTFRQLAPLKFPLLKGLIGNKEALCFWKKPFSFSNFSDAPIKIDGEWYQSTEHWYQSSKAQYFGDEELKKKILAEV</sequence>
<dbReference type="AlphaFoldDB" id="A0ABD2K189"/>
<dbReference type="Gene3D" id="1.25.40.20">
    <property type="entry name" value="Ankyrin repeat-containing domain"/>
    <property type="match status" value="1"/>
</dbReference>
<dbReference type="SUPFAM" id="SSF143990">
    <property type="entry name" value="YbiA-like"/>
    <property type="match status" value="1"/>
</dbReference>
<evidence type="ECO:0000313" key="2">
    <source>
        <dbReference type="EMBL" id="KAL3096666.1"/>
    </source>
</evidence>
<reference evidence="2 3" key="1">
    <citation type="submission" date="2024-10" db="EMBL/GenBank/DDBJ databases">
        <authorList>
            <person name="Kim D."/>
        </authorList>
    </citation>
    <scope>NUCLEOTIDE SEQUENCE [LARGE SCALE GENOMIC DNA]</scope>
    <source>
        <strain evidence="2">Taebaek</strain>
    </source>
</reference>
<keyword evidence="1" id="KW-0040">ANK repeat</keyword>
<dbReference type="SUPFAM" id="SSF48403">
    <property type="entry name" value="Ankyrin repeat"/>
    <property type="match status" value="1"/>
</dbReference>
<gene>
    <name evidence="2" type="ORF">niasHS_004395</name>
</gene>
<evidence type="ECO:0000256" key="1">
    <source>
        <dbReference type="PROSITE-ProRule" id="PRU00023"/>
    </source>
</evidence>
<proteinExistence type="predicted"/>
<name>A0ABD2K189_HETSC</name>
<comment type="caution">
    <text evidence="2">The sequence shown here is derived from an EMBL/GenBank/DDBJ whole genome shotgun (WGS) entry which is preliminary data.</text>
</comment>
<dbReference type="InterPro" id="IPR036770">
    <property type="entry name" value="Ankyrin_rpt-contain_sf"/>
</dbReference>
<dbReference type="Gene3D" id="1.10.357.40">
    <property type="entry name" value="YbiA-like"/>
    <property type="match status" value="1"/>
</dbReference>
<dbReference type="InterPro" id="IPR012816">
    <property type="entry name" value="NADAR"/>
</dbReference>